<protein>
    <recommendedName>
        <fullName evidence="3">HAD family hydrolase</fullName>
    </recommendedName>
</protein>
<accession>A0A4Q0YDJ3</accession>
<dbReference type="Pfam" id="PF13344">
    <property type="entry name" value="Hydrolase_6"/>
    <property type="match status" value="1"/>
</dbReference>
<comment type="caution">
    <text evidence="1">The sequence shown here is derived from an EMBL/GenBank/DDBJ whole genome shotgun (WGS) entry which is preliminary data.</text>
</comment>
<dbReference type="RefSeq" id="WP_128980838.1">
    <property type="nucleotide sequence ID" value="NZ_PDKJ01000006.1"/>
</dbReference>
<dbReference type="PANTHER" id="PTHR19288">
    <property type="entry name" value="4-NITROPHENYLPHOSPHATASE-RELATED"/>
    <property type="match status" value="1"/>
</dbReference>
<dbReference type="PANTHER" id="PTHR19288:SF46">
    <property type="entry name" value="HALOACID DEHALOGENASE-LIKE HYDROLASE DOMAIN-CONTAINING PROTEIN 2"/>
    <property type="match status" value="1"/>
</dbReference>
<dbReference type="NCBIfam" id="TIGR01460">
    <property type="entry name" value="HAD-SF-IIA"/>
    <property type="match status" value="1"/>
</dbReference>
<name>A0A4Q0YDJ3_9BACT</name>
<gene>
    <name evidence="1" type="ORF">CRV08_07860</name>
</gene>
<dbReference type="Pfam" id="PF13242">
    <property type="entry name" value="Hydrolase_like"/>
    <property type="match status" value="1"/>
</dbReference>
<dbReference type="GO" id="GO:0016791">
    <property type="term" value="F:phosphatase activity"/>
    <property type="evidence" value="ECO:0007669"/>
    <property type="project" value="TreeGrafter"/>
</dbReference>
<dbReference type="InterPro" id="IPR023214">
    <property type="entry name" value="HAD_sf"/>
</dbReference>
<proteinExistence type="predicted"/>
<dbReference type="AlphaFoldDB" id="A0A4Q0YDJ3"/>
<evidence type="ECO:0000313" key="2">
    <source>
        <dbReference type="Proteomes" id="UP000290172"/>
    </source>
</evidence>
<dbReference type="InterPro" id="IPR036412">
    <property type="entry name" value="HAD-like_sf"/>
</dbReference>
<dbReference type="GO" id="GO:0005737">
    <property type="term" value="C:cytoplasm"/>
    <property type="evidence" value="ECO:0007669"/>
    <property type="project" value="TreeGrafter"/>
</dbReference>
<sequence length="261" mass="30264">MYEILKDIDFIIFDLDGVFYREDEKIEGTKAIIDFLDSQKIEYCFFTNNSNYKTSRYKDKLLYGGVDVSENRIFTTTKLIEHYLFENFADNIYVLGSMQLQESLYSKYKKSEENPEYVIIGMENEITLKDISNTINLIGENTKIIAANPDKLIPLKGRFELECGVINSIISQFTNKEIKIIGKPNTYGYETILKKFNKQSHKTMMIGDTYETDILGAKNSKINPAWIKTGNDLPNYVVKKDFMIFDSLIDLKKRLEKAKGF</sequence>
<dbReference type="InterPro" id="IPR006357">
    <property type="entry name" value="HAD-SF_hydro_IIA"/>
</dbReference>
<reference evidence="1 2" key="1">
    <citation type="submission" date="2017-10" db="EMBL/GenBank/DDBJ databases">
        <title>Genomics of the genus Arcobacter.</title>
        <authorList>
            <person name="Perez-Cataluna A."/>
            <person name="Figueras M.J."/>
        </authorList>
    </citation>
    <scope>NUCLEOTIDE SEQUENCE [LARGE SCALE GENOMIC DNA]</scope>
    <source>
        <strain evidence="1 2">CECT 8993</strain>
    </source>
</reference>
<evidence type="ECO:0000313" key="1">
    <source>
        <dbReference type="EMBL" id="RXJ68163.1"/>
    </source>
</evidence>
<evidence type="ECO:0008006" key="3">
    <source>
        <dbReference type="Google" id="ProtNLM"/>
    </source>
</evidence>
<dbReference type="Proteomes" id="UP000290172">
    <property type="component" value="Unassembled WGS sequence"/>
</dbReference>
<dbReference type="EMBL" id="PDKJ01000006">
    <property type="protein sequence ID" value="RXJ68163.1"/>
    <property type="molecule type" value="Genomic_DNA"/>
</dbReference>
<organism evidence="1 2">
    <name type="scientific">Halarcobacter ebronensis</name>
    <dbReference type="NCBI Taxonomy" id="1462615"/>
    <lineage>
        <taxon>Bacteria</taxon>
        <taxon>Pseudomonadati</taxon>
        <taxon>Campylobacterota</taxon>
        <taxon>Epsilonproteobacteria</taxon>
        <taxon>Campylobacterales</taxon>
        <taxon>Arcobacteraceae</taxon>
        <taxon>Halarcobacter</taxon>
    </lineage>
</organism>
<dbReference type="Gene3D" id="3.40.50.1000">
    <property type="entry name" value="HAD superfamily/HAD-like"/>
    <property type="match status" value="2"/>
</dbReference>
<dbReference type="SUPFAM" id="SSF56784">
    <property type="entry name" value="HAD-like"/>
    <property type="match status" value="1"/>
</dbReference>